<comment type="caution">
    <text evidence="1">The sequence shown here is derived from an EMBL/GenBank/DDBJ whole genome shotgun (WGS) entry which is preliminary data.</text>
</comment>
<proteinExistence type="predicted"/>
<dbReference type="EMBL" id="CM056743">
    <property type="protein sequence ID" value="KAJ8674034.1"/>
    <property type="molecule type" value="Genomic_DNA"/>
</dbReference>
<gene>
    <name evidence="1" type="ORF">QAD02_005296</name>
</gene>
<protein>
    <submittedName>
        <fullName evidence="1">Uncharacterized protein</fullName>
    </submittedName>
</protein>
<evidence type="ECO:0000313" key="2">
    <source>
        <dbReference type="Proteomes" id="UP001239111"/>
    </source>
</evidence>
<accession>A0ACC2NS02</accession>
<reference evidence="1" key="1">
    <citation type="submission" date="2023-04" db="EMBL/GenBank/DDBJ databases">
        <title>A chromosome-level genome assembly of the parasitoid wasp Eretmocerus hayati.</title>
        <authorList>
            <person name="Zhong Y."/>
            <person name="Liu S."/>
            <person name="Liu Y."/>
        </authorList>
    </citation>
    <scope>NUCLEOTIDE SEQUENCE</scope>
    <source>
        <strain evidence="1">ZJU_SS_LIU_2023</strain>
    </source>
</reference>
<sequence>MTLIKLVSNIFGEHIFEDAGFSNDESANEDNLELQQIISRVENCISESMREKNIINSSKDDRKGRIGPKLVRLDTSSGQGPLIVSSDRLTVLSQSNFSTIRANAGVYHGKWMYEVQLGSKGVIQIGWGTAQCKYNQESGVGDVINSYAYDGNRVRKWNISTYKYGEAWQSGDIIGSTIDLEEGAISFSRNGKDLGVAFGNISMGPGIVYFPTVSLALTENLTANFGTTPMRYPVQGYQILQEVPLSQLHKSQILFHWLEKLLWQYKESDESYAIQEKNHNFSVRALLACLARSIFKQIGPLVGVPYVTQDTFVPFIKKLAKSDCSMLYNCLDLMWTFLEVHEMKNCLETTITHLSSMFRQVSAVLEFPEHRTILVLLNDLCKHARTRQYLLQSILFEKGKFPHFVHIRTLDDEGLNSVVNKVWWETSPPDPVVENSKVQYLEACDKIKFWISEVEALQVELLMTLMNNTDGDATTPTSRGIFLKKFRRFIHENSLSNHTTHIYQIPVPITLCFFHRLLVAFKIMWDTEIHRNPVFIPCRSFCDSSINYFRIDRLGGVLSHLNKTYRNDLLELLGTDHETVSETPDTQMTNLFREATRVADTSALSVFARMINTTSANIAGSSVLERIGYFPYSREDRSPLQPGPLDPEVSLIELLDGIILFYHLTAKKHMTKIAHLRDAMTNYVVAMSSTKNLLEKLQNSKDQDSESIKAQLTQTLEVFDKKLTERARHMAWVKALIFSEEKQERLIWLLKTVVLTMKNASDSGNLFCFVPEFYLDVVGDLIAGLKAQMHPTVSVDKSPEFKEVLREIAQFLCDHFQDPRIVNADSKDTLLLCLAGFVSTAMTLDALESVSKESRIKMVSNLLRSYENRAWAQSNWILVRFWHGNGFAYRYVKSPHIAKKFGPKILHQDSISQPLKPCPSIVYQSHIKEVLISNSQNTILFLNSLLNQLNWVFSEFIGMVQEIHNASSRPERVFIDSRQLKLCATCFDLAIALLRVLEMIACICPSVFIDPSVPSSENLLARLSQLLCQILNRISMPTSSFQHVVLLDIPDLQTVDHFPILTAVIGILIALLKDDMLLPESSEIPRVTKAIISEPSFQISSLYFVLGDVKNTKVANVKPFSFLNFEDDISAAEIDTVRNMIEHLDNYRTKLPSAETSCDEDDLCTICYAYPIMAVFKPCNHTSCNSCIDRHLLNSRICFFCKATITRVVSIDGKLLHDLSNDPSLPESVESGN</sequence>
<keyword evidence="2" id="KW-1185">Reference proteome</keyword>
<evidence type="ECO:0000313" key="1">
    <source>
        <dbReference type="EMBL" id="KAJ8674034.1"/>
    </source>
</evidence>
<dbReference type="Proteomes" id="UP001239111">
    <property type="component" value="Chromosome 3"/>
</dbReference>
<organism evidence="1 2">
    <name type="scientific">Eretmocerus hayati</name>
    <dbReference type="NCBI Taxonomy" id="131215"/>
    <lineage>
        <taxon>Eukaryota</taxon>
        <taxon>Metazoa</taxon>
        <taxon>Ecdysozoa</taxon>
        <taxon>Arthropoda</taxon>
        <taxon>Hexapoda</taxon>
        <taxon>Insecta</taxon>
        <taxon>Pterygota</taxon>
        <taxon>Neoptera</taxon>
        <taxon>Endopterygota</taxon>
        <taxon>Hymenoptera</taxon>
        <taxon>Apocrita</taxon>
        <taxon>Proctotrupomorpha</taxon>
        <taxon>Chalcidoidea</taxon>
        <taxon>Aphelinidae</taxon>
        <taxon>Aphelininae</taxon>
        <taxon>Eretmocerus</taxon>
    </lineage>
</organism>
<name>A0ACC2NS02_9HYME</name>